<name>A0AAV2QHJ6_MEGNR</name>
<dbReference type="AlphaFoldDB" id="A0AAV2QHJ6"/>
<evidence type="ECO:0000256" key="1">
    <source>
        <dbReference type="SAM" id="MobiDB-lite"/>
    </source>
</evidence>
<dbReference type="Proteomes" id="UP001497623">
    <property type="component" value="Unassembled WGS sequence"/>
</dbReference>
<gene>
    <name evidence="2" type="ORF">MNOR_LOCUS13089</name>
</gene>
<protein>
    <submittedName>
        <fullName evidence="2">Uncharacterized protein</fullName>
    </submittedName>
</protein>
<organism evidence="2 3">
    <name type="scientific">Meganyctiphanes norvegica</name>
    <name type="common">Northern krill</name>
    <name type="synonym">Thysanopoda norvegica</name>
    <dbReference type="NCBI Taxonomy" id="48144"/>
    <lineage>
        <taxon>Eukaryota</taxon>
        <taxon>Metazoa</taxon>
        <taxon>Ecdysozoa</taxon>
        <taxon>Arthropoda</taxon>
        <taxon>Crustacea</taxon>
        <taxon>Multicrustacea</taxon>
        <taxon>Malacostraca</taxon>
        <taxon>Eumalacostraca</taxon>
        <taxon>Eucarida</taxon>
        <taxon>Euphausiacea</taxon>
        <taxon>Euphausiidae</taxon>
        <taxon>Meganyctiphanes</taxon>
    </lineage>
</organism>
<feature type="region of interest" description="Disordered" evidence="1">
    <location>
        <begin position="63"/>
        <end position="101"/>
    </location>
</feature>
<reference evidence="2 3" key="1">
    <citation type="submission" date="2024-05" db="EMBL/GenBank/DDBJ databases">
        <authorList>
            <person name="Wallberg A."/>
        </authorList>
    </citation>
    <scope>NUCLEOTIDE SEQUENCE [LARGE SCALE GENOMIC DNA]</scope>
</reference>
<evidence type="ECO:0000313" key="2">
    <source>
        <dbReference type="EMBL" id="CAL4086808.1"/>
    </source>
</evidence>
<dbReference type="EMBL" id="CAXKWB010007373">
    <property type="protein sequence ID" value="CAL4086808.1"/>
    <property type="molecule type" value="Genomic_DNA"/>
</dbReference>
<evidence type="ECO:0000313" key="3">
    <source>
        <dbReference type="Proteomes" id="UP001497623"/>
    </source>
</evidence>
<comment type="caution">
    <text evidence="2">The sequence shown here is derived from an EMBL/GenBank/DDBJ whole genome shotgun (WGS) entry which is preliminary data.</text>
</comment>
<feature type="non-terminal residue" evidence="2">
    <location>
        <position position="101"/>
    </location>
</feature>
<proteinExistence type="predicted"/>
<feature type="compositionally biased region" description="Polar residues" evidence="1">
    <location>
        <begin position="72"/>
        <end position="101"/>
    </location>
</feature>
<accession>A0AAV2QHJ6</accession>
<sequence>MKHYIIISYSSSCSHGASNSKSRAHAGLAVGINPGAAAGGSCLSGSDGRCCAGECECEFDRPLEPGKKIGSAESSTGNAHRLSLTRSPRQQHTPQTSRKKT</sequence>
<keyword evidence="3" id="KW-1185">Reference proteome</keyword>